<comment type="similarity">
    <text evidence="2">Belongs to the UPP synthase family.</text>
</comment>
<comment type="caution">
    <text evidence="3">The sequence shown here is derived from an EMBL/GenBank/DDBJ whole genome shotgun (WGS) entry which is preliminary data.</text>
</comment>
<feature type="binding site" evidence="2">
    <location>
        <position position="90"/>
    </location>
    <ligand>
        <name>substrate</name>
    </ligand>
</feature>
<dbReference type="GO" id="GO:0005829">
    <property type="term" value="C:cytosol"/>
    <property type="evidence" value="ECO:0007669"/>
    <property type="project" value="TreeGrafter"/>
</dbReference>
<feature type="binding site" evidence="2">
    <location>
        <position position="52"/>
    </location>
    <ligand>
        <name>substrate</name>
    </ligand>
</feature>
<feature type="binding site" evidence="2">
    <location>
        <position position="226"/>
    </location>
    <ligand>
        <name>Mg(2+)</name>
        <dbReference type="ChEBI" id="CHEBI:18420"/>
    </ligand>
</feature>
<feature type="active site" evidence="2">
    <location>
        <position position="39"/>
    </location>
</feature>
<dbReference type="FunFam" id="3.40.1180.10:FF:000001">
    <property type="entry name" value="(2E,6E)-farnesyl-diphosphate-specific ditrans,polycis-undecaprenyl-diphosphate synthase"/>
    <property type="match status" value="1"/>
</dbReference>
<dbReference type="EMBL" id="AWVP01000001">
    <property type="protein sequence ID" value="ERK60726.1"/>
    <property type="molecule type" value="Genomic_DNA"/>
</dbReference>
<evidence type="ECO:0000256" key="1">
    <source>
        <dbReference type="ARBA" id="ARBA00022679"/>
    </source>
</evidence>
<keyword evidence="4" id="KW-1185">Reference proteome</keyword>
<proteinExistence type="inferred from homology"/>
<dbReference type="GO" id="GO:0000287">
    <property type="term" value="F:magnesium ion binding"/>
    <property type="evidence" value="ECO:0007669"/>
    <property type="project" value="UniProtKB-UniRule"/>
</dbReference>
<dbReference type="eggNOG" id="COG0020">
    <property type="taxonomic scope" value="Bacteria"/>
</dbReference>
<keyword evidence="2" id="KW-0460">Magnesium</keyword>
<comment type="cofactor">
    <cofactor evidence="2">
        <name>Mg(2+)</name>
        <dbReference type="ChEBI" id="CHEBI:18420"/>
    </cofactor>
    <text evidence="2">Binds 2 magnesium ions per subunit.</text>
</comment>
<dbReference type="EC" id="2.5.1.-" evidence="2"/>
<comment type="subunit">
    <text evidence="2">Homodimer.</text>
</comment>
<comment type="function">
    <text evidence="2">Catalyzes the condensation of isopentenyl diphosphate (IPP) with allylic pyrophosphates generating different type of terpenoids.</text>
</comment>
<dbReference type="PROSITE" id="PS01066">
    <property type="entry name" value="UPP_SYNTHASE"/>
    <property type="match status" value="1"/>
</dbReference>
<feature type="binding site" evidence="2">
    <location>
        <position position="88"/>
    </location>
    <ligand>
        <name>substrate</name>
    </ligand>
</feature>
<evidence type="ECO:0000256" key="2">
    <source>
        <dbReference type="HAMAP-Rule" id="MF_01139"/>
    </source>
</evidence>
<feature type="binding site" evidence="2">
    <location>
        <position position="44"/>
    </location>
    <ligand>
        <name>substrate</name>
    </ligand>
</feature>
<dbReference type="InterPro" id="IPR001441">
    <property type="entry name" value="UPP_synth-like"/>
</dbReference>
<dbReference type="GO" id="GO:0016094">
    <property type="term" value="P:polyprenol biosynthetic process"/>
    <property type="evidence" value="ECO:0007669"/>
    <property type="project" value="TreeGrafter"/>
</dbReference>
<feature type="active site" description="Proton acceptor" evidence="2">
    <location>
        <position position="87"/>
    </location>
</feature>
<protein>
    <recommendedName>
        <fullName evidence="2">Isoprenyl transferase</fullName>
        <ecNumber evidence="2">2.5.1.-</ecNumber>
    </recommendedName>
</protein>
<dbReference type="InterPro" id="IPR036424">
    <property type="entry name" value="UPP_synth-like_sf"/>
</dbReference>
<dbReference type="InterPro" id="IPR018520">
    <property type="entry name" value="UPP_synth-like_CS"/>
</dbReference>
<dbReference type="GO" id="GO:0030145">
    <property type="term" value="F:manganese ion binding"/>
    <property type="evidence" value="ECO:0007669"/>
    <property type="project" value="TreeGrafter"/>
</dbReference>
<feature type="binding site" evidence="2">
    <location>
        <begin position="40"/>
        <end position="43"/>
    </location>
    <ligand>
        <name>substrate</name>
    </ligand>
</feature>
<feature type="binding site" evidence="2">
    <location>
        <position position="56"/>
    </location>
    <ligand>
        <name>substrate</name>
    </ligand>
</feature>
<feature type="binding site" evidence="2">
    <location>
        <position position="39"/>
    </location>
    <ligand>
        <name>Mg(2+)</name>
        <dbReference type="ChEBI" id="CHEBI:18420"/>
    </ligand>
</feature>
<dbReference type="NCBIfam" id="NF011405">
    <property type="entry name" value="PRK14830.1"/>
    <property type="match status" value="1"/>
</dbReference>
<dbReference type="GO" id="GO:0008834">
    <property type="term" value="F:ditrans,polycis-undecaprenyl-diphosphate synthase [(2E,6E)-farnesyl-diphosphate specific] activity"/>
    <property type="evidence" value="ECO:0007669"/>
    <property type="project" value="TreeGrafter"/>
</dbReference>
<keyword evidence="2" id="KW-0479">Metal-binding</keyword>
<dbReference type="Gene3D" id="3.40.1180.10">
    <property type="entry name" value="Decaprenyl diphosphate synthase-like"/>
    <property type="match status" value="1"/>
</dbReference>
<keyword evidence="1 2" id="KW-0808">Transferase</keyword>
<accession>U2QVZ0</accession>
<dbReference type="PANTHER" id="PTHR10291">
    <property type="entry name" value="DEHYDRODOLICHYL DIPHOSPHATE SYNTHASE FAMILY MEMBER"/>
    <property type="match status" value="1"/>
</dbReference>
<name>U2QVZ0_9BACL</name>
<evidence type="ECO:0000313" key="4">
    <source>
        <dbReference type="Proteomes" id="UP000016637"/>
    </source>
</evidence>
<dbReference type="HOGENOM" id="CLU_038505_1_1_9"/>
<organism evidence="3 4">
    <name type="scientific">Gemella bergeri ATCC 700627</name>
    <dbReference type="NCBI Taxonomy" id="1321820"/>
    <lineage>
        <taxon>Bacteria</taxon>
        <taxon>Bacillati</taxon>
        <taxon>Bacillota</taxon>
        <taxon>Bacilli</taxon>
        <taxon>Bacillales</taxon>
        <taxon>Gemellaceae</taxon>
        <taxon>Gemella</taxon>
    </lineage>
</organism>
<sequence length="262" mass="30133">MLCCTGGYMFEFLKKNKPEIKIENEKLKKIPTHVAIIMDGNGRWAKKRNMPRIKGHYEGMQTVKKITKYASKLGIKYLTLYAFSTENWARPKEEVSYLMDLPEKMFNSFMPELMENNVKIKVIGVVEQLPENTQKAVLNAIEQTKNNTGLRLIFALNYGSKDEIVSAVKKIASDVKNEKCDVSDINADIISNNLYTKGTPDPDLLIRTSGEQRISNFLLWQVAYSEFLFTKVAWPDFTEAEFYNALLVYQSRDRRFGGLNEN</sequence>
<feature type="binding site" evidence="2">
    <location>
        <begin position="213"/>
        <end position="215"/>
    </location>
    <ligand>
        <name>substrate</name>
    </ligand>
</feature>
<reference evidence="3 4" key="1">
    <citation type="submission" date="2013-08" db="EMBL/GenBank/DDBJ databases">
        <authorList>
            <person name="Weinstock G."/>
            <person name="Sodergren E."/>
            <person name="Wylie T."/>
            <person name="Fulton L."/>
            <person name="Fulton R."/>
            <person name="Fronick C."/>
            <person name="O'Laughlin M."/>
            <person name="Godfrey J."/>
            <person name="Miner T."/>
            <person name="Herter B."/>
            <person name="Appelbaum E."/>
            <person name="Cordes M."/>
            <person name="Lek S."/>
            <person name="Wollam A."/>
            <person name="Pepin K.H."/>
            <person name="Palsikar V.B."/>
            <person name="Mitreva M."/>
            <person name="Wilson R.K."/>
        </authorList>
    </citation>
    <scope>NUCLEOTIDE SEQUENCE [LARGE SCALE GENOMIC DNA]</scope>
    <source>
        <strain evidence="3 4">ATCC 700627</strain>
    </source>
</reference>
<dbReference type="PATRIC" id="fig|1321820.3.peg.4"/>
<dbReference type="PANTHER" id="PTHR10291:SF0">
    <property type="entry name" value="DEHYDRODOLICHYL DIPHOSPHATE SYNTHASE 2"/>
    <property type="match status" value="1"/>
</dbReference>
<dbReference type="Pfam" id="PF01255">
    <property type="entry name" value="Prenyltransf"/>
    <property type="match status" value="1"/>
</dbReference>
<gene>
    <name evidence="3" type="ORF">HMPREF1983_00004</name>
</gene>
<dbReference type="AlphaFoldDB" id="U2QVZ0"/>
<dbReference type="SUPFAM" id="SSF64005">
    <property type="entry name" value="Undecaprenyl diphosphate synthase"/>
    <property type="match status" value="1"/>
</dbReference>
<dbReference type="CDD" id="cd00475">
    <property type="entry name" value="Cis_IPPS"/>
    <property type="match status" value="1"/>
</dbReference>
<dbReference type="HAMAP" id="MF_01139">
    <property type="entry name" value="ISPT"/>
    <property type="match status" value="1"/>
</dbReference>
<feature type="binding site" evidence="2">
    <location>
        <position position="207"/>
    </location>
    <ligand>
        <name>substrate</name>
    </ligand>
</feature>
<dbReference type="Proteomes" id="UP000016637">
    <property type="component" value="Unassembled WGS sequence"/>
</dbReference>
<evidence type="ECO:0000313" key="3">
    <source>
        <dbReference type="EMBL" id="ERK60726.1"/>
    </source>
</evidence>
<feature type="binding site" evidence="2">
    <location>
        <begin position="84"/>
        <end position="86"/>
    </location>
    <ligand>
        <name>substrate</name>
    </ligand>
</feature>
<dbReference type="NCBIfam" id="TIGR00055">
    <property type="entry name" value="uppS"/>
    <property type="match status" value="1"/>
</dbReference>